<gene>
    <name evidence="2" type="ORF">SELMODRAFT_90770</name>
</gene>
<dbReference type="FunCoup" id="D8RC72">
    <property type="interactions" value="117"/>
</dbReference>
<feature type="domain" description="RNase III" evidence="1">
    <location>
        <begin position="1"/>
        <end position="111"/>
    </location>
</feature>
<dbReference type="HOGENOM" id="CLU_126823_0_0_1"/>
<dbReference type="OrthoDB" id="1925749at2759"/>
<dbReference type="CDD" id="cd00593">
    <property type="entry name" value="RIBOc"/>
    <property type="match status" value="1"/>
</dbReference>
<dbReference type="GO" id="GO:0006396">
    <property type="term" value="P:RNA processing"/>
    <property type="evidence" value="ECO:0007669"/>
    <property type="project" value="InterPro"/>
</dbReference>
<dbReference type="PROSITE" id="PS50142">
    <property type="entry name" value="RNASE_3_2"/>
    <property type="match status" value="1"/>
</dbReference>
<organism evidence="3">
    <name type="scientific">Selaginella moellendorffii</name>
    <name type="common">Spikemoss</name>
    <dbReference type="NCBI Taxonomy" id="88036"/>
    <lineage>
        <taxon>Eukaryota</taxon>
        <taxon>Viridiplantae</taxon>
        <taxon>Streptophyta</taxon>
        <taxon>Embryophyta</taxon>
        <taxon>Tracheophyta</taxon>
        <taxon>Lycopodiopsida</taxon>
        <taxon>Selaginellales</taxon>
        <taxon>Selaginellaceae</taxon>
        <taxon>Selaginella</taxon>
    </lineage>
</organism>
<dbReference type="STRING" id="88036.D8RC72"/>
<evidence type="ECO:0000259" key="1">
    <source>
        <dbReference type="PROSITE" id="PS50142"/>
    </source>
</evidence>
<dbReference type="Proteomes" id="UP000001514">
    <property type="component" value="Unassembled WGS sequence"/>
</dbReference>
<evidence type="ECO:0000313" key="3">
    <source>
        <dbReference type="Proteomes" id="UP000001514"/>
    </source>
</evidence>
<name>D8RC72_SELML</name>
<dbReference type="SUPFAM" id="SSF69065">
    <property type="entry name" value="RNase III domain-like"/>
    <property type="match status" value="1"/>
</dbReference>
<dbReference type="InterPro" id="IPR000999">
    <property type="entry name" value="RNase_III_dom"/>
</dbReference>
<dbReference type="OMA" id="CTAFRAI"/>
<accession>D8RC72</accession>
<sequence>SYKFNDSTLLQDALTHSSYSRHNNGPLHLLGVSIIRASVYKHYLAKNRDATKEELEAMSSSLSSTTACARRASGLGLDKLIRADAPVDRKSDKVLAVAFHALFGAIAMDGSADQAMSVFWKIKSSAVI</sequence>
<reference evidence="2 3" key="1">
    <citation type="journal article" date="2011" name="Science">
        <title>The Selaginella genome identifies genetic changes associated with the evolution of vascular plants.</title>
        <authorList>
            <person name="Banks J.A."/>
            <person name="Nishiyama T."/>
            <person name="Hasebe M."/>
            <person name="Bowman J.L."/>
            <person name="Gribskov M."/>
            <person name="dePamphilis C."/>
            <person name="Albert V.A."/>
            <person name="Aono N."/>
            <person name="Aoyama T."/>
            <person name="Ambrose B.A."/>
            <person name="Ashton N.W."/>
            <person name="Axtell M.J."/>
            <person name="Barker E."/>
            <person name="Barker M.S."/>
            <person name="Bennetzen J.L."/>
            <person name="Bonawitz N.D."/>
            <person name="Chapple C."/>
            <person name="Cheng C."/>
            <person name="Correa L.G."/>
            <person name="Dacre M."/>
            <person name="DeBarry J."/>
            <person name="Dreyer I."/>
            <person name="Elias M."/>
            <person name="Engstrom E.M."/>
            <person name="Estelle M."/>
            <person name="Feng L."/>
            <person name="Finet C."/>
            <person name="Floyd S.K."/>
            <person name="Frommer W.B."/>
            <person name="Fujita T."/>
            <person name="Gramzow L."/>
            <person name="Gutensohn M."/>
            <person name="Harholt J."/>
            <person name="Hattori M."/>
            <person name="Heyl A."/>
            <person name="Hirai T."/>
            <person name="Hiwatashi Y."/>
            <person name="Ishikawa M."/>
            <person name="Iwata M."/>
            <person name="Karol K.G."/>
            <person name="Koehler B."/>
            <person name="Kolukisaoglu U."/>
            <person name="Kubo M."/>
            <person name="Kurata T."/>
            <person name="Lalonde S."/>
            <person name="Li K."/>
            <person name="Li Y."/>
            <person name="Litt A."/>
            <person name="Lyons E."/>
            <person name="Manning G."/>
            <person name="Maruyama T."/>
            <person name="Michael T.P."/>
            <person name="Mikami K."/>
            <person name="Miyazaki S."/>
            <person name="Morinaga S."/>
            <person name="Murata T."/>
            <person name="Mueller-Roeber B."/>
            <person name="Nelson D.R."/>
            <person name="Obara M."/>
            <person name="Oguri Y."/>
            <person name="Olmstead R.G."/>
            <person name="Onodera N."/>
            <person name="Petersen B.L."/>
            <person name="Pils B."/>
            <person name="Prigge M."/>
            <person name="Rensing S.A."/>
            <person name="Riano-Pachon D.M."/>
            <person name="Roberts A.W."/>
            <person name="Sato Y."/>
            <person name="Scheller H.V."/>
            <person name="Schulz B."/>
            <person name="Schulz C."/>
            <person name="Shakirov E.V."/>
            <person name="Shibagaki N."/>
            <person name="Shinohara N."/>
            <person name="Shippen D.E."/>
            <person name="Soerensen I."/>
            <person name="Sotooka R."/>
            <person name="Sugimoto N."/>
            <person name="Sugita M."/>
            <person name="Sumikawa N."/>
            <person name="Tanurdzic M."/>
            <person name="Theissen G."/>
            <person name="Ulvskov P."/>
            <person name="Wakazuki S."/>
            <person name="Weng J.K."/>
            <person name="Willats W.W."/>
            <person name="Wipf D."/>
            <person name="Wolf P.G."/>
            <person name="Yang L."/>
            <person name="Zimmer A.D."/>
            <person name="Zhu Q."/>
            <person name="Mitros T."/>
            <person name="Hellsten U."/>
            <person name="Loque D."/>
            <person name="Otillar R."/>
            <person name="Salamov A."/>
            <person name="Schmutz J."/>
            <person name="Shapiro H."/>
            <person name="Lindquist E."/>
            <person name="Lucas S."/>
            <person name="Rokhsar D."/>
            <person name="Grigoriev I.V."/>
        </authorList>
    </citation>
    <scope>NUCLEOTIDE SEQUENCE [LARGE SCALE GENOMIC DNA]</scope>
</reference>
<dbReference type="Pfam" id="PF14622">
    <property type="entry name" value="Ribonucleas_3_3"/>
    <property type="match status" value="1"/>
</dbReference>
<dbReference type="InParanoid" id="D8RC72"/>
<dbReference type="AlphaFoldDB" id="D8RC72"/>
<dbReference type="GO" id="GO:0004525">
    <property type="term" value="F:ribonuclease III activity"/>
    <property type="evidence" value="ECO:0007669"/>
    <property type="project" value="InterPro"/>
</dbReference>
<dbReference type="KEGG" id="smo:SELMODRAFT_90770"/>
<dbReference type="eggNOG" id="ENOG502RXH7">
    <property type="taxonomic scope" value="Eukaryota"/>
</dbReference>
<dbReference type="Gene3D" id="1.10.1520.10">
    <property type="entry name" value="Ribonuclease III domain"/>
    <property type="match status" value="1"/>
</dbReference>
<proteinExistence type="predicted"/>
<feature type="non-terminal residue" evidence="2">
    <location>
        <position position="1"/>
    </location>
</feature>
<keyword evidence="3" id="KW-1185">Reference proteome</keyword>
<dbReference type="InterPro" id="IPR036389">
    <property type="entry name" value="RNase_III_sf"/>
</dbReference>
<evidence type="ECO:0000313" key="2">
    <source>
        <dbReference type="EMBL" id="EFJ30076.1"/>
    </source>
</evidence>
<dbReference type="EMBL" id="GL377576">
    <property type="protein sequence ID" value="EFJ30076.1"/>
    <property type="molecule type" value="Genomic_DNA"/>
</dbReference>
<protein>
    <recommendedName>
        <fullName evidence="1">RNase III domain-containing protein</fullName>
    </recommendedName>
</protein>
<dbReference type="SMART" id="SM00535">
    <property type="entry name" value="RIBOc"/>
    <property type="match status" value="1"/>
</dbReference>
<dbReference type="Gramene" id="EFJ30076">
    <property type="protein sequence ID" value="EFJ30076"/>
    <property type="gene ID" value="SELMODRAFT_90770"/>
</dbReference>